<protein>
    <submittedName>
        <fullName evidence="6">Putative hydrolase</fullName>
    </submittedName>
</protein>
<dbReference type="PANTHER" id="PTHR43248">
    <property type="entry name" value="2-SUCCINYL-6-HYDROXY-2,4-CYCLOHEXADIENE-1-CARBOXYLATE SYNTHASE"/>
    <property type="match status" value="1"/>
</dbReference>
<feature type="domain" description="Peptidase S33 tripeptidyl aminopeptidase-like C-terminal" evidence="5">
    <location>
        <begin position="439"/>
        <end position="509"/>
    </location>
</feature>
<keyword evidence="2 6" id="KW-0378">Hydrolase</keyword>
<comment type="caution">
    <text evidence="6">The sequence shown here is derived from an EMBL/GenBank/DDBJ whole genome shotgun (WGS) entry which is preliminary data.</text>
</comment>
<dbReference type="RefSeq" id="XP_017998292.1">
    <property type="nucleotide sequence ID" value="XM_018141086.1"/>
</dbReference>
<dbReference type="GeneID" id="28732966"/>
<gene>
    <name evidence="6" type="ORF">AB675_12179</name>
</gene>
<keyword evidence="3" id="KW-0732">Signal</keyword>
<keyword evidence="7" id="KW-1185">Reference proteome</keyword>
<dbReference type="PANTHER" id="PTHR43248:SF30">
    <property type="entry name" value="AB HYDROLASE-1 DOMAIN-CONTAINING PROTEIN"/>
    <property type="match status" value="1"/>
</dbReference>
<dbReference type="Pfam" id="PF00561">
    <property type="entry name" value="Abhydrolase_1"/>
    <property type="match status" value="1"/>
</dbReference>
<accession>A0A0N0NKX0</accession>
<evidence type="ECO:0000256" key="1">
    <source>
        <dbReference type="ARBA" id="ARBA00010088"/>
    </source>
</evidence>
<dbReference type="STRING" id="1664694.A0A0N0NKX0"/>
<dbReference type="GO" id="GO:0016787">
    <property type="term" value="F:hydrolase activity"/>
    <property type="evidence" value="ECO:0007669"/>
    <property type="project" value="UniProtKB-KW"/>
</dbReference>
<dbReference type="Proteomes" id="UP000038010">
    <property type="component" value="Unassembled WGS sequence"/>
</dbReference>
<evidence type="ECO:0000259" key="4">
    <source>
        <dbReference type="Pfam" id="PF00561"/>
    </source>
</evidence>
<evidence type="ECO:0000259" key="5">
    <source>
        <dbReference type="Pfam" id="PF08386"/>
    </source>
</evidence>
<evidence type="ECO:0000256" key="3">
    <source>
        <dbReference type="SAM" id="SignalP"/>
    </source>
</evidence>
<name>A0A0N0NKX0_9EURO</name>
<evidence type="ECO:0000313" key="7">
    <source>
        <dbReference type="Proteomes" id="UP000038010"/>
    </source>
</evidence>
<dbReference type="InterPro" id="IPR029058">
    <property type="entry name" value="AB_hydrolase_fold"/>
</dbReference>
<dbReference type="SUPFAM" id="SSF53474">
    <property type="entry name" value="alpha/beta-Hydrolases"/>
    <property type="match status" value="1"/>
</dbReference>
<dbReference type="InterPro" id="IPR000073">
    <property type="entry name" value="AB_hydrolase_1"/>
</dbReference>
<dbReference type="Pfam" id="PF08386">
    <property type="entry name" value="Abhydrolase_4"/>
    <property type="match status" value="1"/>
</dbReference>
<dbReference type="InterPro" id="IPR013595">
    <property type="entry name" value="Pept_S33_TAP-like_C"/>
</dbReference>
<evidence type="ECO:0000256" key="2">
    <source>
        <dbReference type="ARBA" id="ARBA00022801"/>
    </source>
</evidence>
<dbReference type="AlphaFoldDB" id="A0A0N0NKX0"/>
<dbReference type="InterPro" id="IPR051601">
    <property type="entry name" value="Serine_prot/Carboxylest_S33"/>
</dbReference>
<feature type="domain" description="AB hydrolase-1" evidence="4">
    <location>
        <begin position="86"/>
        <end position="260"/>
    </location>
</feature>
<proteinExistence type="inferred from homology"/>
<dbReference type="Gene3D" id="3.40.50.1820">
    <property type="entry name" value="alpha/beta hydrolase"/>
    <property type="match status" value="1"/>
</dbReference>
<comment type="similarity">
    <text evidence="1">Belongs to the peptidase S33 family.</text>
</comment>
<organism evidence="6 7">
    <name type="scientific">Cyphellophora attinorum</name>
    <dbReference type="NCBI Taxonomy" id="1664694"/>
    <lineage>
        <taxon>Eukaryota</taxon>
        <taxon>Fungi</taxon>
        <taxon>Dikarya</taxon>
        <taxon>Ascomycota</taxon>
        <taxon>Pezizomycotina</taxon>
        <taxon>Eurotiomycetes</taxon>
        <taxon>Chaetothyriomycetidae</taxon>
        <taxon>Chaetothyriales</taxon>
        <taxon>Cyphellophoraceae</taxon>
        <taxon>Cyphellophora</taxon>
    </lineage>
</organism>
<dbReference type="OrthoDB" id="425534at2759"/>
<sequence>MPTRVSSSAGFLVLSTLLCQASAAITWRNCSSNDTAIIGIPLNDTRVQCAEFSVPLDWSDTSAQKITIGLTRLAATKPGNRIGSLFVNPGGPGVPTSELIGAQALGFEFFPDSITEAFDLIGMDPRGFGLSTGIQCDPDLWNQRVTQFPSSQEDFDTVVSTQIQIWESCYNMSGPLLYNIDTRSVARDMEAVRIALNDGPLNFLGISYGTVIAQTYAQLFPESYRTIAMDGIVDHTSSATNLFFTAAQTLESVINQFALWCNTTDTTNCPLTGRDVLSIWNTTVTSALNHPIPAPGCIGTPASLLNGSCYANVTATEFLSVMRDALRLTEGNATAVSQTYAKSSLARSKYASATFAAVAIPCLDFRNALANYDDLRYRLELGSYIAPLSRGASHTWTEQMQCLGFGHRPTYPQQNMDVPWNYNPSPITFLNGSVEAQLPSNETTNTAVLLVQSKYDPSCNYLWAENVRAGIDNSTLLLRDGAGHTSYLLHGEASDAINAYLLNLTLPAPASVVAT</sequence>
<dbReference type="VEuPathDB" id="FungiDB:AB675_12179"/>
<reference evidence="6 7" key="1">
    <citation type="submission" date="2015-06" db="EMBL/GenBank/DDBJ databases">
        <title>Draft genome of the ant-associated black yeast Phialophora attae CBS 131958.</title>
        <authorList>
            <person name="Moreno L.F."/>
            <person name="Stielow B.J."/>
            <person name="de Hoog S."/>
            <person name="Vicente V.A."/>
            <person name="Weiss V.A."/>
            <person name="de Vries M."/>
            <person name="Cruz L.M."/>
            <person name="Souza E.M."/>
        </authorList>
    </citation>
    <scope>NUCLEOTIDE SEQUENCE [LARGE SCALE GENOMIC DNA]</scope>
    <source>
        <strain evidence="6 7">CBS 131958</strain>
    </source>
</reference>
<dbReference type="EMBL" id="LFJN01000019">
    <property type="protein sequence ID" value="KPI38329.1"/>
    <property type="molecule type" value="Genomic_DNA"/>
</dbReference>
<feature type="chain" id="PRO_5005856756" evidence="3">
    <location>
        <begin position="24"/>
        <end position="515"/>
    </location>
</feature>
<evidence type="ECO:0000313" key="6">
    <source>
        <dbReference type="EMBL" id="KPI38329.1"/>
    </source>
</evidence>
<feature type="signal peptide" evidence="3">
    <location>
        <begin position="1"/>
        <end position="23"/>
    </location>
</feature>